<dbReference type="InterPro" id="IPR013320">
    <property type="entry name" value="ConA-like_dom_sf"/>
</dbReference>
<comment type="caution">
    <text evidence="3">The sequence shown here is derived from an EMBL/GenBank/DDBJ whole genome shotgun (WGS) entry which is preliminary data.</text>
</comment>
<sequence length="164" mass="18648">LQEQKDVLLSQLDQVHEELNLERCRYIASISERETLLDTLIVEIERKCDQPMVEFLMDVGKTLDRCEAAKTPIPEPVSPGLERTLERLFKSSQMLTDMMAEFKVSLLSNIDRERVEVRLDPETASPYLNLSKDCKTVRLASGEQELHDNPKRFTGSPSVLGSKG</sequence>
<dbReference type="InterPro" id="IPR003879">
    <property type="entry name" value="Butyrophylin_SPRY"/>
</dbReference>
<name>A0A7L0MJF8_9PSIT</name>
<evidence type="ECO:0000256" key="1">
    <source>
        <dbReference type="SAM" id="MobiDB-lite"/>
    </source>
</evidence>
<feature type="compositionally biased region" description="Polar residues" evidence="1">
    <location>
        <begin position="155"/>
        <end position="164"/>
    </location>
</feature>
<accession>A0A7L0MJF8</accession>
<dbReference type="Pfam" id="PF13765">
    <property type="entry name" value="PRY"/>
    <property type="match status" value="1"/>
</dbReference>
<keyword evidence="4" id="KW-1185">Reference proteome</keyword>
<evidence type="ECO:0000313" key="3">
    <source>
        <dbReference type="EMBL" id="NXK81230.1"/>
    </source>
</evidence>
<dbReference type="EMBL" id="VXAR01010718">
    <property type="protein sequence ID" value="NXK81230.1"/>
    <property type="molecule type" value="Genomic_DNA"/>
</dbReference>
<dbReference type="InterPro" id="IPR001870">
    <property type="entry name" value="B30.2/SPRY"/>
</dbReference>
<dbReference type="InterPro" id="IPR006574">
    <property type="entry name" value="PRY"/>
</dbReference>
<evidence type="ECO:0000259" key="2">
    <source>
        <dbReference type="PROSITE" id="PS50188"/>
    </source>
</evidence>
<reference evidence="3 4" key="1">
    <citation type="submission" date="2019-09" db="EMBL/GenBank/DDBJ databases">
        <title>Bird 10,000 Genomes (B10K) Project - Family phase.</title>
        <authorList>
            <person name="Zhang G."/>
        </authorList>
    </citation>
    <scope>NUCLEOTIDE SEQUENCE [LARGE SCALE GENOMIC DNA]</scope>
    <source>
        <strain evidence="3">B10K-DU-001-46</strain>
        <tissue evidence="3">Muscle</tissue>
    </source>
</reference>
<proteinExistence type="predicted"/>
<dbReference type="SMART" id="SM00589">
    <property type="entry name" value="PRY"/>
    <property type="match status" value="1"/>
</dbReference>
<dbReference type="InterPro" id="IPR043136">
    <property type="entry name" value="B30.2/SPRY_sf"/>
</dbReference>
<feature type="domain" description="B30.2/SPRY" evidence="2">
    <location>
        <begin position="97"/>
        <end position="164"/>
    </location>
</feature>
<dbReference type="InterPro" id="IPR050143">
    <property type="entry name" value="TRIM/RBCC"/>
</dbReference>
<protein>
    <submittedName>
        <fullName evidence="3">TRI15 protein</fullName>
    </submittedName>
</protein>
<dbReference type="PROSITE" id="PS50188">
    <property type="entry name" value="B302_SPRY"/>
    <property type="match status" value="1"/>
</dbReference>
<dbReference type="Gene3D" id="2.60.120.920">
    <property type="match status" value="1"/>
</dbReference>
<dbReference type="PANTHER" id="PTHR24103">
    <property type="entry name" value="E3 UBIQUITIN-PROTEIN LIGASE TRIM"/>
    <property type="match status" value="1"/>
</dbReference>
<feature type="non-terminal residue" evidence="3">
    <location>
        <position position="164"/>
    </location>
</feature>
<gene>
    <name evidence="3" type="primary">Trim15</name>
    <name evidence="3" type="ORF">AMAGUI_R00016</name>
</gene>
<feature type="non-terminal residue" evidence="3">
    <location>
        <position position="1"/>
    </location>
</feature>
<evidence type="ECO:0000313" key="4">
    <source>
        <dbReference type="Proteomes" id="UP000531168"/>
    </source>
</evidence>
<dbReference type="AlphaFoldDB" id="A0A7L0MJF8"/>
<dbReference type="Proteomes" id="UP000531168">
    <property type="component" value="Unassembled WGS sequence"/>
</dbReference>
<organism evidence="3 4">
    <name type="scientific">Amazona guildingii</name>
    <dbReference type="NCBI Taxonomy" id="175529"/>
    <lineage>
        <taxon>Eukaryota</taxon>
        <taxon>Metazoa</taxon>
        <taxon>Chordata</taxon>
        <taxon>Craniata</taxon>
        <taxon>Vertebrata</taxon>
        <taxon>Euteleostomi</taxon>
        <taxon>Archelosauria</taxon>
        <taxon>Archosauria</taxon>
        <taxon>Dinosauria</taxon>
        <taxon>Saurischia</taxon>
        <taxon>Theropoda</taxon>
        <taxon>Coelurosauria</taxon>
        <taxon>Aves</taxon>
        <taxon>Neognathae</taxon>
        <taxon>Neoaves</taxon>
        <taxon>Telluraves</taxon>
        <taxon>Australaves</taxon>
        <taxon>Psittaciformes</taxon>
        <taxon>Psittacidae</taxon>
        <taxon>Amazona</taxon>
    </lineage>
</organism>
<feature type="region of interest" description="Disordered" evidence="1">
    <location>
        <begin position="142"/>
        <end position="164"/>
    </location>
</feature>
<dbReference type="SUPFAM" id="SSF49899">
    <property type="entry name" value="Concanavalin A-like lectins/glucanases"/>
    <property type="match status" value="1"/>
</dbReference>
<dbReference type="PRINTS" id="PR01407">
    <property type="entry name" value="BUTYPHLNCDUF"/>
</dbReference>